<feature type="region of interest" description="Disordered" evidence="1">
    <location>
        <begin position="39"/>
        <end position="87"/>
    </location>
</feature>
<evidence type="ECO:0000313" key="4">
    <source>
        <dbReference type="Proteomes" id="UP000247892"/>
    </source>
</evidence>
<organism evidence="3 4">
    <name type="scientific">Prauserella flavalba</name>
    <dbReference type="NCBI Taxonomy" id="1477506"/>
    <lineage>
        <taxon>Bacteria</taxon>
        <taxon>Bacillati</taxon>
        <taxon>Actinomycetota</taxon>
        <taxon>Actinomycetes</taxon>
        <taxon>Pseudonocardiales</taxon>
        <taxon>Pseudonocardiaceae</taxon>
        <taxon>Prauserella</taxon>
    </lineage>
</organism>
<comment type="caution">
    <text evidence="3">The sequence shown here is derived from an EMBL/GenBank/DDBJ whole genome shotgun (WGS) entry which is preliminary data.</text>
</comment>
<evidence type="ECO:0000256" key="2">
    <source>
        <dbReference type="SAM" id="Phobius"/>
    </source>
</evidence>
<gene>
    <name evidence="3" type="ORF">BA062_03060</name>
</gene>
<dbReference type="Proteomes" id="UP000247892">
    <property type="component" value="Unassembled WGS sequence"/>
</dbReference>
<name>A0A318LY01_9PSEU</name>
<feature type="transmembrane region" description="Helical" evidence="2">
    <location>
        <begin position="14"/>
        <end position="35"/>
    </location>
</feature>
<feature type="compositionally biased region" description="Low complexity" evidence="1">
    <location>
        <begin position="55"/>
        <end position="76"/>
    </location>
</feature>
<reference evidence="3 4" key="1">
    <citation type="submission" date="2016-07" db="EMBL/GenBank/DDBJ databases">
        <title>Draft genome sequence of Prauserella sp. YIM 121212, isolated from alkaline soil.</title>
        <authorList>
            <person name="Ruckert C."/>
            <person name="Albersmeier A."/>
            <person name="Jiang C.-L."/>
            <person name="Jiang Y."/>
            <person name="Kalinowski J."/>
            <person name="Schneider O."/>
            <person name="Winkler A."/>
            <person name="Zotchev S.B."/>
        </authorList>
    </citation>
    <scope>NUCLEOTIDE SEQUENCE [LARGE SCALE GENOMIC DNA]</scope>
    <source>
        <strain evidence="3 4">YIM 121212</strain>
    </source>
</reference>
<dbReference type="OrthoDB" id="8611574at2"/>
<evidence type="ECO:0000256" key="1">
    <source>
        <dbReference type="SAM" id="MobiDB-lite"/>
    </source>
</evidence>
<keyword evidence="4" id="KW-1185">Reference proteome</keyword>
<keyword evidence="2" id="KW-1133">Transmembrane helix</keyword>
<dbReference type="EMBL" id="MASU01000002">
    <property type="protein sequence ID" value="PXY37628.1"/>
    <property type="molecule type" value="Genomic_DNA"/>
</dbReference>
<keyword evidence="2" id="KW-0812">Transmembrane</keyword>
<protein>
    <submittedName>
        <fullName evidence="3">Uncharacterized protein</fullName>
    </submittedName>
</protein>
<evidence type="ECO:0000313" key="3">
    <source>
        <dbReference type="EMBL" id="PXY37628.1"/>
    </source>
</evidence>
<keyword evidence="2" id="KW-0472">Membrane</keyword>
<proteinExistence type="predicted"/>
<sequence>MSSVSPPPSRTHRVPVAVAGAVALLVAVGVALLAARTEPRPEMAPGRPGVPPLATPAAAPTSAGSSALGPASAVVGPRSGTSGADALPPEIMGQSAGDGGLTVRGCAGDVTTVEAMVADGSGVRSVTLSWSMPGGPHGTTPMAKGPGVSWSARLGPFPQRGEVVWQVVATDVQGNTVTGVPARLIVEGCASPATTLS</sequence>
<accession>A0A318LY01</accession>
<dbReference type="RefSeq" id="WP_110334501.1">
    <property type="nucleotide sequence ID" value="NZ_MASU01000002.1"/>
</dbReference>
<dbReference type="AlphaFoldDB" id="A0A318LY01"/>